<sequence>MLYVDMSALLSGNYIYIFFFNNTETRPESSIPLTANSSLLTEPNQTSRNAFFFLSSYFPFVSK</sequence>
<dbReference type="AlphaFoldDB" id="A0A0E9WB53"/>
<evidence type="ECO:0000313" key="1">
    <source>
        <dbReference type="EMBL" id="JAH87526.1"/>
    </source>
</evidence>
<proteinExistence type="predicted"/>
<reference evidence="1" key="2">
    <citation type="journal article" date="2015" name="Fish Shellfish Immunol.">
        <title>Early steps in the European eel (Anguilla anguilla)-Vibrio vulnificus interaction in the gills: Role of the RtxA13 toxin.</title>
        <authorList>
            <person name="Callol A."/>
            <person name="Pajuelo D."/>
            <person name="Ebbesson L."/>
            <person name="Teles M."/>
            <person name="MacKenzie S."/>
            <person name="Amaro C."/>
        </authorList>
    </citation>
    <scope>NUCLEOTIDE SEQUENCE</scope>
</reference>
<reference evidence="1" key="1">
    <citation type="submission" date="2014-11" db="EMBL/GenBank/DDBJ databases">
        <authorList>
            <person name="Amaro Gonzalez C."/>
        </authorList>
    </citation>
    <scope>NUCLEOTIDE SEQUENCE</scope>
</reference>
<protein>
    <submittedName>
        <fullName evidence="1">Uncharacterized protein</fullName>
    </submittedName>
</protein>
<organism evidence="1">
    <name type="scientific">Anguilla anguilla</name>
    <name type="common">European freshwater eel</name>
    <name type="synonym">Muraena anguilla</name>
    <dbReference type="NCBI Taxonomy" id="7936"/>
    <lineage>
        <taxon>Eukaryota</taxon>
        <taxon>Metazoa</taxon>
        <taxon>Chordata</taxon>
        <taxon>Craniata</taxon>
        <taxon>Vertebrata</taxon>
        <taxon>Euteleostomi</taxon>
        <taxon>Actinopterygii</taxon>
        <taxon>Neopterygii</taxon>
        <taxon>Teleostei</taxon>
        <taxon>Anguilliformes</taxon>
        <taxon>Anguillidae</taxon>
        <taxon>Anguilla</taxon>
    </lineage>
</organism>
<name>A0A0E9WB53_ANGAN</name>
<accession>A0A0E9WB53</accession>
<dbReference type="EMBL" id="GBXM01021051">
    <property type="protein sequence ID" value="JAH87526.1"/>
    <property type="molecule type" value="Transcribed_RNA"/>
</dbReference>